<dbReference type="EC" id="2.3.1.-" evidence="5"/>
<keyword evidence="1 5" id="KW-0808">Transferase</keyword>
<dbReference type="EMBL" id="CP114029">
    <property type="protein sequence ID" value="WAP70891.1"/>
    <property type="molecule type" value="Genomic_DNA"/>
</dbReference>
<dbReference type="PANTHER" id="PTHR43800">
    <property type="entry name" value="PEPTIDYL-LYSINE N-ACETYLTRANSFERASE YJAB"/>
    <property type="match status" value="1"/>
</dbReference>
<feature type="domain" description="N-acetyltransferase" evidence="4">
    <location>
        <begin position="36"/>
        <end position="187"/>
    </location>
</feature>
<dbReference type="Pfam" id="PF13508">
    <property type="entry name" value="Acetyltransf_7"/>
    <property type="match status" value="1"/>
</dbReference>
<name>A0ABY7C488_9HYPH</name>
<dbReference type="Proteomes" id="UP001164020">
    <property type="component" value="Chromosome"/>
</dbReference>
<dbReference type="CDD" id="cd04301">
    <property type="entry name" value="NAT_SF"/>
    <property type="match status" value="1"/>
</dbReference>
<dbReference type="Gene3D" id="3.40.630.30">
    <property type="match status" value="1"/>
</dbReference>
<dbReference type="SUPFAM" id="SSF55729">
    <property type="entry name" value="Acyl-CoA N-acyltransferases (Nat)"/>
    <property type="match status" value="1"/>
</dbReference>
<dbReference type="PANTHER" id="PTHR43800:SF1">
    <property type="entry name" value="PEPTIDYL-LYSINE N-ACETYLTRANSFERASE YJAB"/>
    <property type="match status" value="1"/>
</dbReference>
<feature type="region of interest" description="Disordered" evidence="3">
    <location>
        <begin position="175"/>
        <end position="198"/>
    </location>
</feature>
<evidence type="ECO:0000313" key="5">
    <source>
        <dbReference type="EMBL" id="WAP70891.1"/>
    </source>
</evidence>
<evidence type="ECO:0000313" key="6">
    <source>
        <dbReference type="Proteomes" id="UP001164020"/>
    </source>
</evidence>
<dbReference type="GO" id="GO:0016746">
    <property type="term" value="F:acyltransferase activity"/>
    <property type="evidence" value="ECO:0007669"/>
    <property type="project" value="UniProtKB-KW"/>
</dbReference>
<dbReference type="RefSeq" id="WP_268883428.1">
    <property type="nucleotide sequence ID" value="NZ_CP114029.1"/>
</dbReference>
<keyword evidence="2 5" id="KW-0012">Acyltransferase</keyword>
<dbReference type="PROSITE" id="PS51186">
    <property type="entry name" value="GNAT"/>
    <property type="match status" value="1"/>
</dbReference>
<reference evidence="5" key="1">
    <citation type="submission" date="2022-12" db="EMBL/GenBank/DDBJ databases">
        <title>Jiella pelagia sp. nov., isolated from phosphonate enriched culture of Northwest Pacific surface seawater.</title>
        <authorList>
            <person name="Shin D.Y."/>
            <person name="Hwang C.Y."/>
        </authorList>
    </citation>
    <scope>NUCLEOTIDE SEQUENCE</scope>
    <source>
        <strain evidence="5">HL-NP1</strain>
    </source>
</reference>
<dbReference type="InterPro" id="IPR016181">
    <property type="entry name" value="Acyl_CoA_acyltransferase"/>
</dbReference>
<keyword evidence="6" id="KW-1185">Reference proteome</keyword>
<evidence type="ECO:0000256" key="3">
    <source>
        <dbReference type="SAM" id="MobiDB-lite"/>
    </source>
</evidence>
<sequence length="198" mass="21948">MTADPGPAGNPLAGRRIGATSKTGRKAFKGMAPKAYRIRVMEPGEAQRLLSIERRAEATLIALGKTELLDAPKPEIFEFVTFLIEHEVFVAEEKHSGEAIGFVAARDLGELYWISELSVDPDHQRRGIGRSLLSAVLERARWFQHRAVGLTTYADIPVGAPFYRLSGFAAVSDADSPPWLRQRKQAETPREAPRKREA</sequence>
<gene>
    <name evidence="5" type="ORF">OH818_13445</name>
</gene>
<evidence type="ECO:0000256" key="2">
    <source>
        <dbReference type="ARBA" id="ARBA00023315"/>
    </source>
</evidence>
<evidence type="ECO:0000259" key="4">
    <source>
        <dbReference type="PROSITE" id="PS51186"/>
    </source>
</evidence>
<feature type="compositionally biased region" description="Basic and acidic residues" evidence="3">
    <location>
        <begin position="184"/>
        <end position="198"/>
    </location>
</feature>
<organism evidence="5 6">
    <name type="scientific">Jiella pelagia</name>
    <dbReference type="NCBI Taxonomy" id="2986949"/>
    <lineage>
        <taxon>Bacteria</taxon>
        <taxon>Pseudomonadati</taxon>
        <taxon>Pseudomonadota</taxon>
        <taxon>Alphaproteobacteria</taxon>
        <taxon>Hyphomicrobiales</taxon>
        <taxon>Aurantimonadaceae</taxon>
        <taxon>Jiella</taxon>
    </lineage>
</organism>
<protein>
    <submittedName>
        <fullName evidence="5">GNAT family N-acetyltransferase</fullName>
        <ecNumber evidence="5">2.3.1.-</ecNumber>
    </submittedName>
</protein>
<accession>A0ABY7C488</accession>
<evidence type="ECO:0000256" key="1">
    <source>
        <dbReference type="ARBA" id="ARBA00022679"/>
    </source>
</evidence>
<proteinExistence type="predicted"/>
<dbReference type="InterPro" id="IPR000182">
    <property type="entry name" value="GNAT_dom"/>
</dbReference>